<dbReference type="STRING" id="1548547.BA177_12980"/>
<dbReference type="KEGG" id="woc:BA177_12980"/>
<sequence length="86" mass="9327">MDKKLLSILCCPVTHRELALARADLLKAVNARIQDGSLKNRDGALVTGPLKEALVTDDGKTLYPIQDGIPVLLENEAVALEQYDLA</sequence>
<dbReference type="AlphaFoldDB" id="A0A193LLC4"/>
<keyword evidence="2" id="KW-1185">Reference proteome</keyword>
<proteinExistence type="predicted"/>
<name>A0A193LLC4_9GAMM</name>
<evidence type="ECO:0000313" key="2">
    <source>
        <dbReference type="Proteomes" id="UP000092695"/>
    </source>
</evidence>
<dbReference type="SUPFAM" id="SSF158997">
    <property type="entry name" value="Trm112p-like"/>
    <property type="match status" value="1"/>
</dbReference>
<gene>
    <name evidence="1" type="ORF">BA177_12980</name>
</gene>
<accession>A0A193LLC4</accession>
<evidence type="ECO:0000313" key="1">
    <source>
        <dbReference type="EMBL" id="ANO53223.1"/>
    </source>
</evidence>
<dbReference type="EMBL" id="CP016268">
    <property type="protein sequence ID" value="ANO53223.1"/>
    <property type="molecule type" value="Genomic_DNA"/>
</dbReference>
<protein>
    <recommendedName>
        <fullName evidence="3">Trm112 family protein</fullName>
    </recommendedName>
</protein>
<dbReference type="Pfam" id="PF03966">
    <property type="entry name" value="Trm112p"/>
    <property type="match status" value="1"/>
</dbReference>
<evidence type="ECO:0008006" key="3">
    <source>
        <dbReference type="Google" id="ProtNLM"/>
    </source>
</evidence>
<organism evidence="1 2">
    <name type="scientific">Woeseia oceani</name>
    <dbReference type="NCBI Taxonomy" id="1548547"/>
    <lineage>
        <taxon>Bacteria</taxon>
        <taxon>Pseudomonadati</taxon>
        <taxon>Pseudomonadota</taxon>
        <taxon>Gammaproteobacteria</taxon>
        <taxon>Woeseiales</taxon>
        <taxon>Woeseiaceae</taxon>
        <taxon>Woeseia</taxon>
    </lineage>
</organism>
<dbReference type="RefSeq" id="WP_068619341.1">
    <property type="nucleotide sequence ID" value="NZ_CP016268.1"/>
</dbReference>
<dbReference type="OrthoDB" id="9812205at2"/>
<dbReference type="Gene3D" id="2.20.25.10">
    <property type="match status" value="1"/>
</dbReference>
<dbReference type="Proteomes" id="UP000092695">
    <property type="component" value="Chromosome"/>
</dbReference>
<reference evidence="1 2" key="1">
    <citation type="submission" date="2016-06" db="EMBL/GenBank/DDBJ databases">
        <title>Complete genome sequence of a deep-branching marine Gamma Proteobacterium Woeseia oceani type strain XK5.</title>
        <authorList>
            <person name="Mu D."/>
            <person name="Du Z."/>
        </authorList>
    </citation>
    <scope>NUCLEOTIDE SEQUENCE [LARGE SCALE GENOMIC DNA]</scope>
    <source>
        <strain evidence="1 2">XK5</strain>
    </source>
</reference>
<dbReference type="InterPro" id="IPR005651">
    <property type="entry name" value="Trm112-like"/>
</dbReference>